<dbReference type="Proteomes" id="UP000468531">
    <property type="component" value="Unassembled WGS sequence"/>
</dbReference>
<reference evidence="2 3" key="1">
    <citation type="journal article" date="2020" name="Arch. Microbiol.">
        <title>Bradyrhizobium uaiense sp. nov., a new highly efficient cowpea symbiont.</title>
        <authorList>
            <person name="Cabral Michel D."/>
            <person name="Azarias Guimaraes A."/>
            <person name="Martins da Costa E."/>
            <person name="Soares de Carvalho T."/>
            <person name="Balsanelli E."/>
            <person name="Willems A."/>
            <person name="Maltempi de Souza E."/>
            <person name="de Souza Moreira F.M."/>
        </authorList>
    </citation>
    <scope>NUCLEOTIDE SEQUENCE [LARGE SCALE GENOMIC DNA]</scope>
    <source>
        <strain evidence="2 3">UFLA 03-164</strain>
    </source>
</reference>
<dbReference type="AlphaFoldDB" id="A0A6P1BNG4"/>
<dbReference type="EMBL" id="VKHP01000160">
    <property type="protein sequence ID" value="NEV00088.1"/>
    <property type="molecule type" value="Genomic_DNA"/>
</dbReference>
<organism evidence="2 3">
    <name type="scientific">Bradyrhizobium uaiense</name>
    <dbReference type="NCBI Taxonomy" id="2594946"/>
    <lineage>
        <taxon>Bacteria</taxon>
        <taxon>Pseudomonadati</taxon>
        <taxon>Pseudomonadota</taxon>
        <taxon>Alphaproteobacteria</taxon>
        <taxon>Hyphomicrobiales</taxon>
        <taxon>Nitrobacteraceae</taxon>
        <taxon>Bradyrhizobium</taxon>
    </lineage>
</organism>
<feature type="transmembrane region" description="Helical" evidence="1">
    <location>
        <begin position="15"/>
        <end position="32"/>
    </location>
</feature>
<name>A0A6P1BNG4_9BRAD</name>
<gene>
    <name evidence="2" type="ORF">FNJ47_30800</name>
</gene>
<protein>
    <submittedName>
        <fullName evidence="2">Uncharacterized protein</fullName>
    </submittedName>
</protein>
<feature type="transmembrane region" description="Helical" evidence="1">
    <location>
        <begin position="53"/>
        <end position="72"/>
    </location>
</feature>
<evidence type="ECO:0000313" key="3">
    <source>
        <dbReference type="Proteomes" id="UP000468531"/>
    </source>
</evidence>
<accession>A0A6P1BNG4</accession>
<comment type="caution">
    <text evidence="2">The sequence shown here is derived from an EMBL/GenBank/DDBJ whole genome shotgun (WGS) entry which is preliminary data.</text>
</comment>
<proteinExistence type="predicted"/>
<evidence type="ECO:0000256" key="1">
    <source>
        <dbReference type="SAM" id="Phobius"/>
    </source>
</evidence>
<keyword evidence="1" id="KW-0812">Transmembrane</keyword>
<keyword evidence="1" id="KW-1133">Transmembrane helix</keyword>
<keyword evidence="1" id="KW-0472">Membrane</keyword>
<keyword evidence="3" id="KW-1185">Reference proteome</keyword>
<dbReference type="RefSeq" id="WP_163159665.1">
    <property type="nucleotide sequence ID" value="NZ_VKHP01000160.1"/>
</dbReference>
<evidence type="ECO:0000313" key="2">
    <source>
        <dbReference type="EMBL" id="NEV00088.1"/>
    </source>
</evidence>
<sequence length="79" mass="8609">MGDIIGRISVANTPTSIITIIGAMPFVATYYVRSHRESFNTQGGRGFLLYLRGLFWFLVVFAVLGGIGYLFARFGGLGS</sequence>